<sequence length="469" mass="53007">MDATVLVPIAITVIVLVGFVKWGLKLLEWVWLRPKRLEKCLRELGLAGNRYRLLLGDMGEYASFANQTKSRSISLSDDIAPHVIPYVHHIIHKYGKNSFMWYGPNPRLNIVDPDVIKEMLSKPNIFQKPADPLGEIVTGGLFTSEGQKWSKHRRLINPAFHLEKLKHMLPAINLSCSDLINKWDSLVSPKGSGEVDVWPYIEDLSGDIISPTAFGSNQKEGRRIFQLQKEQVDLALQLLPIVFIPGWREKAMEMGMAASDDLLGILMESNFTEIQEHGIGMSIEEVISECKLFYFAGSSTTSSLMVWTMVLLSQHPDWKARAREEVFQVTMILYEVLRLYPPVTFIFRSLTKPTKLGSMNLPAGVEFTLPTLLLHQDIELWGEDAREFKPKRFSEGLSHATKGKFSFLPFGGGPRICIGQNLAMIEAKMAIATILRHFSFELSPAYTHAPFPFFILQPQHGAPLILHKL</sequence>
<dbReference type="GO" id="GO:0004497">
    <property type="term" value="F:monooxygenase activity"/>
    <property type="evidence" value="ECO:0007669"/>
    <property type="project" value="UniProtKB-KW"/>
</dbReference>
<comment type="similarity">
    <text evidence="2 12">Belongs to the cytochrome P450 family.</text>
</comment>
<comment type="caution">
    <text evidence="14">The sequence shown here is derived from an EMBL/GenBank/DDBJ whole genome shotgun (WGS) entry which is preliminary data.</text>
</comment>
<keyword evidence="3 11" id="KW-0349">Heme</keyword>
<dbReference type="Pfam" id="PF00067">
    <property type="entry name" value="p450"/>
    <property type="match status" value="2"/>
</dbReference>
<evidence type="ECO:0000256" key="1">
    <source>
        <dbReference type="ARBA" id="ARBA00004370"/>
    </source>
</evidence>
<dbReference type="InterPro" id="IPR036396">
    <property type="entry name" value="Cyt_P450_sf"/>
</dbReference>
<dbReference type="InterPro" id="IPR050665">
    <property type="entry name" value="Cytochrome_P450_Monooxygen"/>
</dbReference>
<dbReference type="GO" id="GO:0020037">
    <property type="term" value="F:heme binding"/>
    <property type="evidence" value="ECO:0007669"/>
    <property type="project" value="InterPro"/>
</dbReference>
<comment type="cofactor">
    <cofactor evidence="11">
        <name>heme</name>
        <dbReference type="ChEBI" id="CHEBI:30413"/>
    </cofactor>
</comment>
<evidence type="ECO:0000256" key="13">
    <source>
        <dbReference type="SAM" id="Phobius"/>
    </source>
</evidence>
<dbReference type="EMBL" id="JAVXUO010000088">
    <property type="protein sequence ID" value="KAK2995539.1"/>
    <property type="molecule type" value="Genomic_DNA"/>
</dbReference>
<evidence type="ECO:0000313" key="14">
    <source>
        <dbReference type="EMBL" id="KAK2995539.1"/>
    </source>
</evidence>
<dbReference type="GO" id="GO:0005506">
    <property type="term" value="F:iron ion binding"/>
    <property type="evidence" value="ECO:0007669"/>
    <property type="project" value="InterPro"/>
</dbReference>
<keyword evidence="10 13" id="KW-0472">Membrane</keyword>
<dbReference type="GO" id="GO:0016705">
    <property type="term" value="F:oxidoreductase activity, acting on paired donors, with incorporation or reduction of molecular oxygen"/>
    <property type="evidence" value="ECO:0007669"/>
    <property type="project" value="InterPro"/>
</dbReference>
<dbReference type="InterPro" id="IPR017972">
    <property type="entry name" value="Cyt_P450_CS"/>
</dbReference>
<evidence type="ECO:0000256" key="10">
    <source>
        <dbReference type="ARBA" id="ARBA00023136"/>
    </source>
</evidence>
<organism evidence="14 15">
    <name type="scientific">Escallonia rubra</name>
    <dbReference type="NCBI Taxonomy" id="112253"/>
    <lineage>
        <taxon>Eukaryota</taxon>
        <taxon>Viridiplantae</taxon>
        <taxon>Streptophyta</taxon>
        <taxon>Embryophyta</taxon>
        <taxon>Tracheophyta</taxon>
        <taxon>Spermatophyta</taxon>
        <taxon>Magnoliopsida</taxon>
        <taxon>eudicotyledons</taxon>
        <taxon>Gunneridae</taxon>
        <taxon>Pentapetalae</taxon>
        <taxon>asterids</taxon>
        <taxon>campanulids</taxon>
        <taxon>Escalloniales</taxon>
        <taxon>Escalloniaceae</taxon>
        <taxon>Escallonia</taxon>
    </lineage>
</organism>
<keyword evidence="5 11" id="KW-0479">Metal-binding</keyword>
<keyword evidence="4 13" id="KW-0812">Transmembrane</keyword>
<dbReference type="PRINTS" id="PR00463">
    <property type="entry name" value="EP450I"/>
</dbReference>
<dbReference type="Proteomes" id="UP001187471">
    <property type="component" value="Unassembled WGS sequence"/>
</dbReference>
<keyword evidence="8 11" id="KW-0408">Iron</keyword>
<evidence type="ECO:0000256" key="12">
    <source>
        <dbReference type="RuleBase" id="RU000461"/>
    </source>
</evidence>
<feature type="transmembrane region" description="Helical" evidence="13">
    <location>
        <begin position="6"/>
        <end position="27"/>
    </location>
</feature>
<evidence type="ECO:0000256" key="6">
    <source>
        <dbReference type="ARBA" id="ARBA00022989"/>
    </source>
</evidence>
<evidence type="ECO:0000256" key="5">
    <source>
        <dbReference type="ARBA" id="ARBA00022723"/>
    </source>
</evidence>
<name>A0AA88RSV6_9ASTE</name>
<keyword evidence="9 12" id="KW-0503">Monooxygenase</keyword>
<dbReference type="InterPro" id="IPR001128">
    <property type="entry name" value="Cyt_P450"/>
</dbReference>
<dbReference type="PANTHER" id="PTHR24282:SF255">
    <property type="entry name" value="CYTOCHROME P450 72A11-RELATED"/>
    <property type="match status" value="1"/>
</dbReference>
<dbReference type="PROSITE" id="PS00086">
    <property type="entry name" value="CYTOCHROME_P450"/>
    <property type="match status" value="1"/>
</dbReference>
<dbReference type="InterPro" id="IPR002401">
    <property type="entry name" value="Cyt_P450_E_grp-I"/>
</dbReference>
<evidence type="ECO:0000256" key="11">
    <source>
        <dbReference type="PIRSR" id="PIRSR602401-1"/>
    </source>
</evidence>
<dbReference type="AlphaFoldDB" id="A0AA88RSV6"/>
<proteinExistence type="inferred from homology"/>
<keyword evidence="15" id="KW-1185">Reference proteome</keyword>
<keyword evidence="7 12" id="KW-0560">Oxidoreductase</keyword>
<keyword evidence="6 13" id="KW-1133">Transmembrane helix</keyword>
<evidence type="ECO:0000256" key="4">
    <source>
        <dbReference type="ARBA" id="ARBA00022692"/>
    </source>
</evidence>
<accession>A0AA88RSV6</accession>
<evidence type="ECO:0008006" key="16">
    <source>
        <dbReference type="Google" id="ProtNLM"/>
    </source>
</evidence>
<dbReference type="GO" id="GO:0016020">
    <property type="term" value="C:membrane"/>
    <property type="evidence" value="ECO:0007669"/>
    <property type="project" value="UniProtKB-SubCell"/>
</dbReference>
<evidence type="ECO:0000256" key="3">
    <source>
        <dbReference type="ARBA" id="ARBA00022617"/>
    </source>
</evidence>
<evidence type="ECO:0000313" key="15">
    <source>
        <dbReference type="Proteomes" id="UP001187471"/>
    </source>
</evidence>
<dbReference type="PRINTS" id="PR00385">
    <property type="entry name" value="P450"/>
</dbReference>
<comment type="subcellular location">
    <subcellularLocation>
        <location evidence="1">Membrane</location>
    </subcellularLocation>
</comment>
<evidence type="ECO:0000256" key="8">
    <source>
        <dbReference type="ARBA" id="ARBA00023004"/>
    </source>
</evidence>
<dbReference type="PANTHER" id="PTHR24282">
    <property type="entry name" value="CYTOCHROME P450 FAMILY MEMBER"/>
    <property type="match status" value="1"/>
</dbReference>
<protein>
    <recommendedName>
        <fullName evidence="16">Cytochrome P450</fullName>
    </recommendedName>
</protein>
<evidence type="ECO:0000256" key="7">
    <source>
        <dbReference type="ARBA" id="ARBA00023002"/>
    </source>
</evidence>
<dbReference type="Gene3D" id="1.10.630.10">
    <property type="entry name" value="Cytochrome P450"/>
    <property type="match status" value="1"/>
</dbReference>
<gene>
    <name evidence="14" type="ORF">RJ640_026691</name>
</gene>
<feature type="binding site" description="axial binding residue" evidence="11">
    <location>
        <position position="417"/>
    </location>
    <ligand>
        <name>heme</name>
        <dbReference type="ChEBI" id="CHEBI:30413"/>
    </ligand>
    <ligandPart>
        <name>Fe</name>
        <dbReference type="ChEBI" id="CHEBI:18248"/>
    </ligandPart>
</feature>
<reference evidence="14" key="1">
    <citation type="submission" date="2022-12" db="EMBL/GenBank/DDBJ databases">
        <title>Draft genome assemblies for two species of Escallonia (Escalloniales).</title>
        <authorList>
            <person name="Chanderbali A."/>
            <person name="Dervinis C."/>
            <person name="Anghel I."/>
            <person name="Soltis D."/>
            <person name="Soltis P."/>
            <person name="Zapata F."/>
        </authorList>
    </citation>
    <scope>NUCLEOTIDE SEQUENCE</scope>
    <source>
        <strain evidence="14">UCBG92.1500</strain>
        <tissue evidence="14">Leaf</tissue>
    </source>
</reference>
<evidence type="ECO:0000256" key="9">
    <source>
        <dbReference type="ARBA" id="ARBA00023033"/>
    </source>
</evidence>
<evidence type="ECO:0000256" key="2">
    <source>
        <dbReference type="ARBA" id="ARBA00010617"/>
    </source>
</evidence>
<dbReference type="SUPFAM" id="SSF48264">
    <property type="entry name" value="Cytochrome P450"/>
    <property type="match status" value="1"/>
</dbReference>